<dbReference type="OrthoDB" id="9769667at2"/>
<gene>
    <name evidence="4" type="ORF">RF819_05095</name>
</gene>
<sequence>MDRRSIIKNAGIAGVLAAGAAPAVHAQAAVRWRLASSFPKSLDTIYGAAEVMSKAVRAMSGGKFEISVHAGGELMPPFGVVDGVQNGTVEMTHTVPYYFYGKNPAFALGSAIPFGLNARQMTAWMMHGNGRKLMNELYATYGMVSYAGGNTGVQMGGWYRKEIKSLADFKGMKMRLGGGLVGEVMQGLGAVPQSIPGGEIYQALEKGTIDAAEWVGPYDDQKLGFNKVAPYYYYPGWWEGGPEVDFYANQKAVDSLSAENKAILETACAMASTDMLAKYDAFNPTALKQLVAAKTKVLPFPQDVLEGSFKAAMTVFEANNAKSPEWKKIYADLRNFQRDQVLWFRFAEAKFDSFMATRKL</sequence>
<evidence type="ECO:0000256" key="3">
    <source>
        <dbReference type="PIRSR" id="PIRSR039026-2"/>
    </source>
</evidence>
<dbReference type="RefSeq" id="WP_078363968.1">
    <property type="nucleotide sequence ID" value="NZ_MTJN01000002.1"/>
</dbReference>
<feature type="binding site" evidence="2">
    <location>
        <position position="154"/>
    </location>
    <ligand>
        <name>substrate</name>
    </ligand>
</feature>
<evidence type="ECO:0000313" key="5">
    <source>
        <dbReference type="Proteomes" id="UP000190750"/>
    </source>
</evidence>
<dbReference type="GO" id="GO:0015849">
    <property type="term" value="P:organic acid transport"/>
    <property type="evidence" value="ECO:0007669"/>
    <property type="project" value="InterPro"/>
</dbReference>
<dbReference type="InterPro" id="IPR026289">
    <property type="entry name" value="SBP_TakP-like"/>
</dbReference>
<dbReference type="PANTHER" id="PTHR33376">
    <property type="match status" value="1"/>
</dbReference>
<dbReference type="GO" id="GO:0043177">
    <property type="term" value="F:organic acid binding"/>
    <property type="evidence" value="ECO:0007669"/>
    <property type="project" value="InterPro"/>
</dbReference>
<dbReference type="InterPro" id="IPR038404">
    <property type="entry name" value="TRAP_DctP_sf"/>
</dbReference>
<keyword evidence="1" id="KW-0732">Signal</keyword>
<feature type="binding site" evidence="3">
    <location>
        <position position="214"/>
    </location>
    <ligand>
        <name>Na(+)</name>
        <dbReference type="ChEBI" id="CHEBI:29101"/>
    </ligand>
</feature>
<proteinExistence type="predicted"/>
<keyword evidence="3" id="KW-0479">Metal-binding</keyword>
<name>A0A1T1AQA0_RHOFE</name>
<reference evidence="4 5" key="1">
    <citation type="submission" date="2017-01" db="EMBL/GenBank/DDBJ databases">
        <title>Genome sequencing of Rhodoferax fermentans JCM 7819.</title>
        <authorList>
            <person name="Kim Y.J."/>
            <person name="Farh M.E.-A."/>
            <person name="Yang D.-C."/>
        </authorList>
    </citation>
    <scope>NUCLEOTIDE SEQUENCE [LARGE SCALE GENOMIC DNA]</scope>
    <source>
        <strain evidence="4 5">JCM 7819</strain>
    </source>
</reference>
<dbReference type="Gene3D" id="3.40.190.10">
    <property type="entry name" value="Periplasmic binding protein-like II"/>
    <property type="match status" value="1"/>
</dbReference>
<dbReference type="CDD" id="cd13682">
    <property type="entry name" value="PBP2_TRAP_alpha-ketoacid"/>
    <property type="match status" value="1"/>
</dbReference>
<keyword evidence="5" id="KW-1185">Reference proteome</keyword>
<dbReference type="NCBIfam" id="NF037995">
    <property type="entry name" value="TRAP_S1"/>
    <property type="match status" value="1"/>
</dbReference>
<feature type="binding site" evidence="3">
    <location>
        <position position="213"/>
    </location>
    <ligand>
        <name>substrate</name>
    </ligand>
</feature>
<dbReference type="GO" id="GO:0055085">
    <property type="term" value="P:transmembrane transport"/>
    <property type="evidence" value="ECO:0007669"/>
    <property type="project" value="InterPro"/>
</dbReference>
<dbReference type="PANTHER" id="PTHR33376:SF5">
    <property type="entry name" value="EXTRACYTOPLASMIC SOLUTE RECEPTOR PROTEIN"/>
    <property type="match status" value="1"/>
</dbReference>
<dbReference type="InterPro" id="IPR041722">
    <property type="entry name" value="TakP/all3028"/>
</dbReference>
<dbReference type="EMBL" id="MTJN01000002">
    <property type="protein sequence ID" value="OOV06185.1"/>
    <property type="molecule type" value="Genomic_DNA"/>
</dbReference>
<feature type="binding site" evidence="3">
    <location>
        <position position="239"/>
    </location>
    <ligand>
        <name>substrate</name>
    </ligand>
</feature>
<feature type="binding site" evidence="2">
    <location>
        <position position="175"/>
    </location>
    <ligand>
        <name>substrate</name>
    </ligand>
</feature>
<organism evidence="4 5">
    <name type="scientific">Rhodoferax fermentans</name>
    <dbReference type="NCBI Taxonomy" id="28066"/>
    <lineage>
        <taxon>Bacteria</taxon>
        <taxon>Pseudomonadati</taxon>
        <taxon>Pseudomonadota</taxon>
        <taxon>Betaproteobacteria</taxon>
        <taxon>Burkholderiales</taxon>
        <taxon>Comamonadaceae</taxon>
        <taxon>Rhodoferax</taxon>
    </lineage>
</organism>
<accession>A0A1T1AQA0</accession>
<protein>
    <submittedName>
        <fullName evidence="4">ABC transporter substrate-binding protein</fullName>
    </submittedName>
</protein>
<dbReference type="Pfam" id="PF03480">
    <property type="entry name" value="DctP"/>
    <property type="match status" value="1"/>
</dbReference>
<dbReference type="PIRSF" id="PIRSF039026">
    <property type="entry name" value="SiaP"/>
    <property type="match status" value="1"/>
</dbReference>
<dbReference type="GO" id="GO:0046872">
    <property type="term" value="F:metal ion binding"/>
    <property type="evidence" value="ECO:0007669"/>
    <property type="project" value="UniProtKB-KW"/>
</dbReference>
<dbReference type="AlphaFoldDB" id="A0A1T1AQA0"/>
<dbReference type="InterPro" id="IPR018389">
    <property type="entry name" value="DctP_fam"/>
</dbReference>
<dbReference type="Gene3D" id="3.40.190.170">
    <property type="entry name" value="Bacterial extracellular solute-binding protein, family 7"/>
    <property type="match status" value="1"/>
</dbReference>
<dbReference type="Proteomes" id="UP000190750">
    <property type="component" value="Unassembled WGS sequence"/>
</dbReference>
<evidence type="ECO:0000256" key="2">
    <source>
        <dbReference type="PIRSR" id="PIRSR039026-1"/>
    </source>
</evidence>
<comment type="caution">
    <text evidence="4">The sequence shown here is derived from an EMBL/GenBank/DDBJ whole genome shotgun (WGS) entry which is preliminary data.</text>
</comment>
<dbReference type="STRING" id="28066.RF819_05095"/>
<evidence type="ECO:0000256" key="1">
    <source>
        <dbReference type="ARBA" id="ARBA00022729"/>
    </source>
</evidence>
<evidence type="ECO:0000313" key="4">
    <source>
        <dbReference type="EMBL" id="OOV06185.1"/>
    </source>
</evidence>
<dbReference type="GO" id="GO:0031317">
    <property type="term" value="C:tripartite ATP-independent periplasmic transporter complex"/>
    <property type="evidence" value="ECO:0007669"/>
    <property type="project" value="InterPro"/>
</dbReference>